<feature type="compositionally biased region" description="Basic and acidic residues" evidence="1">
    <location>
        <begin position="25"/>
        <end position="36"/>
    </location>
</feature>
<comment type="caution">
    <text evidence="2">The sequence shown here is derived from an EMBL/GenBank/DDBJ whole genome shotgun (WGS) entry which is preliminary data.</text>
</comment>
<sequence>MSGLSGCLGGAFRDESPTATVSARSTERVDDPEHDGSVAVEDDTARIEGRFAAPVDCVSLDLRVLTSSPEEATAIVEIAAAETRGGCNGPAAVEYEGEVALTFSIRDLTLNHILDDEDRVTVARYERDG</sequence>
<name>M0DS54_9EURY</name>
<dbReference type="PATRIC" id="fig|1227485.3.peg.1568"/>
<organism evidence="2 3">
    <name type="scientific">Halorubrum tebenquichense DSM 14210</name>
    <dbReference type="NCBI Taxonomy" id="1227485"/>
    <lineage>
        <taxon>Archaea</taxon>
        <taxon>Methanobacteriati</taxon>
        <taxon>Methanobacteriota</taxon>
        <taxon>Stenosarchaea group</taxon>
        <taxon>Halobacteria</taxon>
        <taxon>Halobacteriales</taxon>
        <taxon>Haloferacaceae</taxon>
        <taxon>Halorubrum</taxon>
    </lineage>
</organism>
<feature type="region of interest" description="Disordered" evidence="1">
    <location>
        <begin position="1"/>
        <end position="39"/>
    </location>
</feature>
<gene>
    <name evidence="2" type="ORF">C472_08099</name>
</gene>
<evidence type="ECO:0000313" key="3">
    <source>
        <dbReference type="Proteomes" id="UP000011523"/>
    </source>
</evidence>
<dbReference type="Proteomes" id="UP000011523">
    <property type="component" value="Unassembled WGS sequence"/>
</dbReference>
<evidence type="ECO:0000256" key="1">
    <source>
        <dbReference type="SAM" id="MobiDB-lite"/>
    </source>
</evidence>
<dbReference type="EMBL" id="AOJD01000045">
    <property type="protein sequence ID" value="ELZ37678.1"/>
    <property type="molecule type" value="Genomic_DNA"/>
</dbReference>
<accession>M0DS54</accession>
<proteinExistence type="predicted"/>
<keyword evidence="3" id="KW-1185">Reference proteome</keyword>
<reference evidence="2 3" key="1">
    <citation type="journal article" date="2014" name="PLoS Genet.">
        <title>Phylogenetically driven sequencing of extremely halophilic archaea reveals strategies for static and dynamic osmo-response.</title>
        <authorList>
            <person name="Becker E.A."/>
            <person name="Seitzer P.M."/>
            <person name="Tritt A."/>
            <person name="Larsen D."/>
            <person name="Krusor M."/>
            <person name="Yao A.I."/>
            <person name="Wu D."/>
            <person name="Madern D."/>
            <person name="Eisen J.A."/>
            <person name="Darling A.E."/>
            <person name="Facciotti M.T."/>
        </authorList>
    </citation>
    <scope>NUCLEOTIDE SEQUENCE [LARGE SCALE GENOMIC DNA]</scope>
    <source>
        <strain evidence="2 3">DSM 14210</strain>
    </source>
</reference>
<evidence type="ECO:0000313" key="2">
    <source>
        <dbReference type="EMBL" id="ELZ37678.1"/>
    </source>
</evidence>
<protein>
    <submittedName>
        <fullName evidence="2">Uncharacterized protein</fullName>
    </submittedName>
</protein>
<dbReference type="AlphaFoldDB" id="M0DS54"/>